<evidence type="ECO:0000256" key="1">
    <source>
        <dbReference type="SAM" id="MobiDB-lite"/>
    </source>
</evidence>
<feature type="non-terminal residue" evidence="2">
    <location>
        <position position="1"/>
    </location>
</feature>
<dbReference type="EMBL" id="CAUYUJ010016639">
    <property type="protein sequence ID" value="CAK0867400.1"/>
    <property type="molecule type" value="Genomic_DNA"/>
</dbReference>
<evidence type="ECO:0000313" key="2">
    <source>
        <dbReference type="EMBL" id="CAK0867400.1"/>
    </source>
</evidence>
<reference evidence="2" key="1">
    <citation type="submission" date="2023-10" db="EMBL/GenBank/DDBJ databases">
        <authorList>
            <person name="Chen Y."/>
            <person name="Shah S."/>
            <person name="Dougan E. K."/>
            <person name="Thang M."/>
            <person name="Chan C."/>
        </authorList>
    </citation>
    <scope>NUCLEOTIDE SEQUENCE [LARGE SCALE GENOMIC DNA]</scope>
</reference>
<protein>
    <submittedName>
        <fullName evidence="2">Uncharacterized protein</fullName>
    </submittedName>
</protein>
<sequence length="96" mass="9789">RAEKVGALGEAWATACIASGQQRQARAGPIETAAAPASERHAGQGWPWSPGAPRRRSAQSARVGAAPKFSGGGAPARGEPKVQAPAPGARQREGQR</sequence>
<comment type="caution">
    <text evidence="2">The sequence shown here is derived from an EMBL/GenBank/DDBJ whole genome shotgun (WGS) entry which is preliminary data.</text>
</comment>
<name>A0ABN9V3R4_9DINO</name>
<organism evidence="2 3">
    <name type="scientific">Prorocentrum cordatum</name>
    <dbReference type="NCBI Taxonomy" id="2364126"/>
    <lineage>
        <taxon>Eukaryota</taxon>
        <taxon>Sar</taxon>
        <taxon>Alveolata</taxon>
        <taxon>Dinophyceae</taxon>
        <taxon>Prorocentrales</taxon>
        <taxon>Prorocentraceae</taxon>
        <taxon>Prorocentrum</taxon>
    </lineage>
</organism>
<evidence type="ECO:0000313" key="3">
    <source>
        <dbReference type="Proteomes" id="UP001189429"/>
    </source>
</evidence>
<gene>
    <name evidence="2" type="ORF">PCOR1329_LOCUS54350</name>
</gene>
<accession>A0ABN9V3R4</accession>
<proteinExistence type="predicted"/>
<keyword evidence="3" id="KW-1185">Reference proteome</keyword>
<feature type="region of interest" description="Disordered" evidence="1">
    <location>
        <begin position="19"/>
        <end position="96"/>
    </location>
</feature>
<dbReference type="Proteomes" id="UP001189429">
    <property type="component" value="Unassembled WGS sequence"/>
</dbReference>